<evidence type="ECO:0000313" key="2">
    <source>
        <dbReference type="EMBL" id="OAA95051.1"/>
    </source>
</evidence>
<protein>
    <submittedName>
        <fullName evidence="2">Uroporphyrinogen decarboxylase</fullName>
        <ecNumber evidence="2">4.1.1.37</ecNumber>
    </submittedName>
</protein>
<dbReference type="Pfam" id="PF01208">
    <property type="entry name" value="URO-D"/>
    <property type="match status" value="1"/>
</dbReference>
<reference evidence="3 5" key="2">
    <citation type="journal article" date="2016" name="Front. Microbiol.">
        <title>Industrial Acetogenic Biocatalysts: A Comparative Metabolic and Genomic Analysis.</title>
        <authorList>
            <person name="Bengelsdorf F."/>
            <person name="Poehlein A."/>
            <person name="Sonja S."/>
            <person name="Erz C."/>
            <person name="Hummel T."/>
            <person name="Hoffmeister S."/>
            <person name="Daniel R."/>
            <person name="Durre P."/>
        </authorList>
    </citation>
    <scope>NUCLEOTIDE SEQUENCE [LARGE SCALE GENOMIC DNA]</scope>
    <source>
        <strain evidence="3 5">PTA-10522</strain>
    </source>
</reference>
<dbReference type="Proteomes" id="UP000077384">
    <property type="component" value="Unassembled WGS sequence"/>
</dbReference>
<name>A0A166UM95_9CLOT</name>
<dbReference type="EC" id="4.1.1.37" evidence="2"/>
<evidence type="ECO:0000259" key="1">
    <source>
        <dbReference type="Pfam" id="PF01208"/>
    </source>
</evidence>
<dbReference type="SUPFAM" id="SSF51726">
    <property type="entry name" value="UROD/MetE-like"/>
    <property type="match status" value="1"/>
</dbReference>
<dbReference type="AlphaFoldDB" id="A0A166UM95"/>
<dbReference type="PATRIC" id="fig|1705578.3.peg.280"/>
<dbReference type="GO" id="GO:0004853">
    <property type="term" value="F:uroporphyrinogen decarboxylase activity"/>
    <property type="evidence" value="ECO:0007669"/>
    <property type="project" value="UniProtKB-EC"/>
</dbReference>
<dbReference type="GO" id="GO:0006779">
    <property type="term" value="P:porphyrin-containing compound biosynthetic process"/>
    <property type="evidence" value="ECO:0007669"/>
    <property type="project" value="InterPro"/>
</dbReference>
<dbReference type="EMBL" id="LROR01000109">
    <property type="protein sequence ID" value="OBR89770.1"/>
    <property type="molecule type" value="Genomic_DNA"/>
</dbReference>
<dbReference type="PANTHER" id="PTHR47099">
    <property type="entry name" value="METHYLCOBAMIDE:COM METHYLTRANSFERASE MTBA"/>
    <property type="match status" value="1"/>
</dbReference>
<dbReference type="Gene3D" id="3.20.20.210">
    <property type="match status" value="1"/>
</dbReference>
<evidence type="ECO:0000313" key="4">
    <source>
        <dbReference type="Proteomes" id="UP000077384"/>
    </source>
</evidence>
<sequence>MKTAEELYSERLNRIKVAITLQKNDRPPFSMNSSAFCVKYAGGKLSDMVTNVEYGNSLILKAVKSLGVVDCIQGGADFPPMMGTVYLSPTKLPGRELPCDTLWQIDEKGLMTEEDYDTIIDKGWNYFSQKFIKERLGNLYKDIEYFMPLAPKLNKKIVDEGYPILTEAVALPPFETISGARSISKFMRDLYRMPDKVQAALDVILEDTLESLRQQIREVKPLTVFVGAARAAGDFLSLKLFDRFMWPYLKKIVEVVVDEGSFAYLHLDMCWDRFLDYFLELPKAKCIFSPDSTTDIFKAKKVLDGHMCIMGDVSPSLLTLGTPDDVHAYCMRLMKEIGPDGFIMAAGCMLPANAKVENVKAMLSATCGK</sequence>
<gene>
    <name evidence="2" type="primary">hemE_7</name>
    <name evidence="3" type="synonym">hemE_16</name>
    <name evidence="3" type="ORF">CLCOS_42690</name>
    <name evidence="2" type="ORF">WX73_01460</name>
</gene>
<evidence type="ECO:0000313" key="3">
    <source>
        <dbReference type="EMBL" id="OBR89770.1"/>
    </source>
</evidence>
<dbReference type="InterPro" id="IPR052024">
    <property type="entry name" value="Methanogen_methyltrans"/>
</dbReference>
<dbReference type="PANTHER" id="PTHR47099:SF1">
    <property type="entry name" value="METHYLCOBAMIDE:COM METHYLTRANSFERASE MTBA"/>
    <property type="match status" value="1"/>
</dbReference>
<accession>A0A166UM95</accession>
<comment type="caution">
    <text evidence="2">The sequence shown here is derived from an EMBL/GenBank/DDBJ whole genome shotgun (WGS) entry which is preliminary data.</text>
</comment>
<keyword evidence="2" id="KW-0456">Lyase</keyword>
<reference evidence="2 4" key="1">
    <citation type="journal article" date="2015" name="Biotechnol. Bioeng.">
        <title>Genome sequence and phenotypic characterization of Caulobacter segnis.</title>
        <authorList>
            <person name="Patel S."/>
            <person name="Fletcher B."/>
            <person name="Scott D.C."/>
            <person name="Ely B."/>
        </authorList>
    </citation>
    <scope>NUCLEOTIDE SEQUENCE [LARGE SCALE GENOMIC DNA]</scope>
    <source>
        <strain evidence="2 4">PS02</strain>
    </source>
</reference>
<dbReference type="InterPro" id="IPR000257">
    <property type="entry name" value="Uroporphyrinogen_deCOase"/>
</dbReference>
<feature type="domain" description="Uroporphyrinogen decarboxylase (URO-D)" evidence="1">
    <location>
        <begin position="175"/>
        <end position="365"/>
    </location>
</feature>
<dbReference type="RefSeq" id="WP_063599937.1">
    <property type="nucleotide sequence ID" value="NZ_LITQ01000001.1"/>
</dbReference>
<proteinExistence type="predicted"/>
<dbReference type="Proteomes" id="UP000093694">
    <property type="component" value="Unassembled WGS sequence"/>
</dbReference>
<keyword evidence="5" id="KW-1185">Reference proteome</keyword>
<dbReference type="InterPro" id="IPR038071">
    <property type="entry name" value="UROD/MetE-like_sf"/>
</dbReference>
<evidence type="ECO:0000313" key="5">
    <source>
        <dbReference type="Proteomes" id="UP000093694"/>
    </source>
</evidence>
<organism evidence="2 4">
    <name type="scientific">Clostridium coskatii</name>
    <dbReference type="NCBI Taxonomy" id="1705578"/>
    <lineage>
        <taxon>Bacteria</taxon>
        <taxon>Bacillati</taxon>
        <taxon>Bacillota</taxon>
        <taxon>Clostridia</taxon>
        <taxon>Eubacteriales</taxon>
        <taxon>Clostridiaceae</taxon>
        <taxon>Clostridium</taxon>
    </lineage>
</organism>
<dbReference type="EMBL" id="LITQ01000001">
    <property type="protein sequence ID" value="OAA95051.1"/>
    <property type="molecule type" value="Genomic_DNA"/>
</dbReference>